<dbReference type="GO" id="GO:0004879">
    <property type="term" value="F:nuclear receptor activity"/>
    <property type="evidence" value="ECO:0007669"/>
    <property type="project" value="TreeGrafter"/>
</dbReference>
<feature type="domain" description="Nuclear receptor" evidence="10">
    <location>
        <begin position="1"/>
        <end position="65"/>
    </location>
</feature>
<dbReference type="Pfam" id="PF00105">
    <property type="entry name" value="zf-C4"/>
    <property type="match status" value="2"/>
</dbReference>
<evidence type="ECO:0000313" key="12">
    <source>
        <dbReference type="EMBL" id="CAD7623813.1"/>
    </source>
</evidence>
<gene>
    <name evidence="12" type="ORF">OSB1V03_LOCUS4263</name>
</gene>
<dbReference type="SUPFAM" id="SSF48508">
    <property type="entry name" value="Nuclear receptor ligand-binding domain"/>
    <property type="match status" value="2"/>
</dbReference>
<dbReference type="SMART" id="SM00430">
    <property type="entry name" value="HOLI"/>
    <property type="match status" value="2"/>
</dbReference>
<keyword evidence="2" id="KW-0863">Zinc-finger</keyword>
<evidence type="ECO:0000256" key="6">
    <source>
        <dbReference type="ARBA" id="ARBA00023163"/>
    </source>
</evidence>
<dbReference type="GO" id="GO:0000122">
    <property type="term" value="P:negative regulation of transcription by RNA polymerase II"/>
    <property type="evidence" value="ECO:0007669"/>
    <property type="project" value="TreeGrafter"/>
</dbReference>
<evidence type="ECO:0000259" key="10">
    <source>
        <dbReference type="PROSITE" id="PS51030"/>
    </source>
</evidence>
<feature type="region of interest" description="Disordered" evidence="9">
    <location>
        <begin position="425"/>
        <end position="450"/>
    </location>
</feature>
<dbReference type="InterPro" id="IPR013088">
    <property type="entry name" value="Znf_NHR/GATA"/>
</dbReference>
<dbReference type="PRINTS" id="PR00398">
    <property type="entry name" value="STRDHORMONER"/>
</dbReference>
<dbReference type="Proteomes" id="UP000759131">
    <property type="component" value="Unassembled WGS sequence"/>
</dbReference>
<evidence type="ECO:0000256" key="3">
    <source>
        <dbReference type="ARBA" id="ARBA00022833"/>
    </source>
</evidence>
<dbReference type="PANTHER" id="PTHR24082">
    <property type="entry name" value="NUCLEAR HORMONE RECEPTOR"/>
    <property type="match status" value="1"/>
</dbReference>
<evidence type="ECO:0000256" key="5">
    <source>
        <dbReference type="ARBA" id="ARBA00023125"/>
    </source>
</evidence>
<keyword evidence="3" id="KW-0862">Zinc</keyword>
<dbReference type="InterPro" id="IPR001723">
    <property type="entry name" value="Nuclear_hrmn_rcpt"/>
</dbReference>
<dbReference type="PROSITE" id="PS00031">
    <property type="entry name" value="NUCLEAR_REC_DBD_1"/>
    <property type="match status" value="1"/>
</dbReference>
<evidence type="ECO:0000256" key="2">
    <source>
        <dbReference type="ARBA" id="ARBA00022771"/>
    </source>
</evidence>
<accession>A0A7R9KJ65</accession>
<keyword evidence="13" id="KW-1185">Reference proteome</keyword>
<dbReference type="InterPro" id="IPR050234">
    <property type="entry name" value="Nuclear_hormone_rcpt_NR1"/>
</dbReference>
<dbReference type="GO" id="GO:0045944">
    <property type="term" value="P:positive regulation of transcription by RNA polymerase II"/>
    <property type="evidence" value="ECO:0007669"/>
    <property type="project" value="TreeGrafter"/>
</dbReference>
<dbReference type="PROSITE" id="PS51030">
    <property type="entry name" value="NUCLEAR_REC_DBD_2"/>
    <property type="match status" value="2"/>
</dbReference>
<feature type="domain" description="Nuclear receptor" evidence="10">
    <location>
        <begin position="368"/>
        <end position="403"/>
    </location>
</feature>
<dbReference type="SUPFAM" id="SSF57716">
    <property type="entry name" value="Glucocorticoid receptor-like (DNA-binding domain)"/>
    <property type="match status" value="2"/>
</dbReference>
<dbReference type="InterPro" id="IPR001628">
    <property type="entry name" value="Znf_hrmn_rcpt"/>
</dbReference>
<keyword evidence="8" id="KW-0539">Nucleus</keyword>
<dbReference type="EMBL" id="CAJPIZ010001901">
    <property type="protein sequence ID" value="CAG2104243.1"/>
    <property type="molecule type" value="Genomic_DNA"/>
</dbReference>
<dbReference type="SMART" id="SM00399">
    <property type="entry name" value="ZnF_C4"/>
    <property type="match status" value="2"/>
</dbReference>
<dbReference type="GO" id="GO:0000978">
    <property type="term" value="F:RNA polymerase II cis-regulatory region sequence-specific DNA binding"/>
    <property type="evidence" value="ECO:0007669"/>
    <property type="project" value="TreeGrafter"/>
</dbReference>
<dbReference type="GO" id="GO:0008270">
    <property type="term" value="F:zinc ion binding"/>
    <property type="evidence" value="ECO:0007669"/>
    <property type="project" value="UniProtKB-KW"/>
</dbReference>
<dbReference type="Gene3D" id="1.10.565.10">
    <property type="entry name" value="Retinoid X Receptor"/>
    <property type="match status" value="2"/>
</dbReference>
<name>A0A7R9KJ65_9ACAR</name>
<keyword evidence="4" id="KW-0805">Transcription regulation</keyword>
<reference evidence="12" key="1">
    <citation type="submission" date="2020-11" db="EMBL/GenBank/DDBJ databases">
        <authorList>
            <person name="Tran Van P."/>
        </authorList>
    </citation>
    <scope>NUCLEOTIDE SEQUENCE</scope>
</reference>
<dbReference type="PANTHER" id="PTHR24082:SF283">
    <property type="entry name" value="NUCLEAR HORMONE RECEPTOR HR96"/>
    <property type="match status" value="1"/>
</dbReference>
<evidence type="ECO:0000256" key="7">
    <source>
        <dbReference type="ARBA" id="ARBA00023170"/>
    </source>
</evidence>
<dbReference type="OrthoDB" id="5850793at2759"/>
<evidence type="ECO:0000256" key="1">
    <source>
        <dbReference type="ARBA" id="ARBA00022723"/>
    </source>
</evidence>
<protein>
    <submittedName>
        <fullName evidence="12">Uncharacterized protein</fullName>
    </submittedName>
</protein>
<dbReference type="AlphaFoldDB" id="A0A7R9KJ65"/>
<dbReference type="InterPro" id="IPR000536">
    <property type="entry name" value="Nucl_hrmn_rcpt_lig-bd"/>
</dbReference>
<dbReference type="Gene3D" id="3.30.50.10">
    <property type="entry name" value="Erythroid Transcription Factor GATA-1, subunit A"/>
    <property type="match status" value="2"/>
</dbReference>
<evidence type="ECO:0000256" key="8">
    <source>
        <dbReference type="ARBA" id="ARBA00023242"/>
    </source>
</evidence>
<dbReference type="InterPro" id="IPR035500">
    <property type="entry name" value="NHR-like_dom_sf"/>
</dbReference>
<dbReference type="GO" id="GO:0030154">
    <property type="term" value="P:cell differentiation"/>
    <property type="evidence" value="ECO:0007669"/>
    <property type="project" value="TreeGrafter"/>
</dbReference>
<evidence type="ECO:0000259" key="11">
    <source>
        <dbReference type="PROSITE" id="PS51843"/>
    </source>
</evidence>
<feature type="domain" description="NR LBD" evidence="11">
    <location>
        <begin position="465"/>
        <end position="735"/>
    </location>
</feature>
<dbReference type="EMBL" id="OC856476">
    <property type="protein sequence ID" value="CAD7623813.1"/>
    <property type="molecule type" value="Genomic_DNA"/>
</dbReference>
<keyword evidence="5" id="KW-0238">DNA-binding</keyword>
<dbReference type="PROSITE" id="PS51843">
    <property type="entry name" value="NR_LBD"/>
    <property type="match status" value="1"/>
</dbReference>
<feature type="compositionally biased region" description="Low complexity" evidence="9">
    <location>
        <begin position="430"/>
        <end position="443"/>
    </location>
</feature>
<organism evidence="12">
    <name type="scientific">Medioppia subpectinata</name>
    <dbReference type="NCBI Taxonomy" id="1979941"/>
    <lineage>
        <taxon>Eukaryota</taxon>
        <taxon>Metazoa</taxon>
        <taxon>Ecdysozoa</taxon>
        <taxon>Arthropoda</taxon>
        <taxon>Chelicerata</taxon>
        <taxon>Arachnida</taxon>
        <taxon>Acari</taxon>
        <taxon>Acariformes</taxon>
        <taxon>Sarcoptiformes</taxon>
        <taxon>Oribatida</taxon>
        <taxon>Brachypylina</taxon>
        <taxon>Oppioidea</taxon>
        <taxon>Oppiidae</taxon>
        <taxon>Medioppia</taxon>
    </lineage>
</organism>
<keyword evidence="1" id="KW-0479">Metal-binding</keyword>
<evidence type="ECO:0000313" key="13">
    <source>
        <dbReference type="Proteomes" id="UP000759131"/>
    </source>
</evidence>
<keyword evidence="7" id="KW-0675">Receptor</keyword>
<dbReference type="PRINTS" id="PR00047">
    <property type="entry name" value="STROIDFINGER"/>
</dbReference>
<sequence>MCRNFCANTCGSCKAFFRRAALKSTVLHCASNGLCEITAQTRKLCQKCRLQKCFAIGMRIEFIRSETENEVRKQIYREKRQKKLLENRLKNCVDLSETDSNQSKQDSIGIDSNNSNEIDEWINSIDDIELSEQIDEIMCCLTGETEAMQQIRQKSAAMAIVPIVKPMVDYCGINQLESSRITELSNASLVLDYPALSDNRVTITGHLEMMIFTNGLFENHIQNVITFTKRLRGFQKFCADDQLALVKHGLLDITFLRGKLIMDKNNTLTVGLCDFKDHKRNTYDMILLLISKLLPEWDQDEILMDLLTAIVLLNPKRPNLLHRQSIKLEQQLYLLLKCGSESESKPRVQALMNSLTDLSITAENIHLDRICGVCDDSKQIGRNFGAISCESCKAFFRRTALKNIQLIRSFDAREMNAQLAGLQTSNQTMDSDLSDGSHSGSNDGHQDVDNDREIDDLIENSDDIHDQELYDQMLAIENCLFGTTVTSNVKHMAQSLATTPMVRVITDYEGINQLECRRIRELHTATDIFNYNISDNVLNITDVTELVRLTTGRTEGHIREVIAFTKGLEGFTKCCADDQLSLVKCGCIEVIYMRGIDSYDSNTDCFNFHLDNNSTLKLHLGLFKPERRDTYGLVNGDPVIMNLLCAIIMYNPNRPNLKHKYNIKLEQQLYIYLLQRYLLLKYRSESESQTRLQALMNALTDLRSATKLHKHNELEDIHQNKHFLQYYGPLFREIYDLV</sequence>
<evidence type="ECO:0000256" key="4">
    <source>
        <dbReference type="ARBA" id="ARBA00023015"/>
    </source>
</evidence>
<keyword evidence="6" id="KW-0804">Transcription</keyword>
<evidence type="ECO:0000256" key="9">
    <source>
        <dbReference type="SAM" id="MobiDB-lite"/>
    </source>
</evidence>
<proteinExistence type="predicted"/>